<organism evidence="1 2">
    <name type="scientific">Sphaeroforma arctica JP610</name>
    <dbReference type="NCBI Taxonomy" id="667725"/>
    <lineage>
        <taxon>Eukaryota</taxon>
        <taxon>Ichthyosporea</taxon>
        <taxon>Ichthyophonida</taxon>
        <taxon>Sphaeroforma</taxon>
    </lineage>
</organism>
<reference evidence="1 2" key="1">
    <citation type="submission" date="2011-02" db="EMBL/GenBank/DDBJ databases">
        <title>The Genome Sequence of Sphaeroforma arctica JP610.</title>
        <authorList>
            <consortium name="The Broad Institute Genome Sequencing Platform"/>
            <person name="Russ C."/>
            <person name="Cuomo C."/>
            <person name="Young S.K."/>
            <person name="Zeng Q."/>
            <person name="Gargeya S."/>
            <person name="Alvarado L."/>
            <person name="Berlin A."/>
            <person name="Chapman S.B."/>
            <person name="Chen Z."/>
            <person name="Freedman E."/>
            <person name="Gellesch M."/>
            <person name="Goldberg J."/>
            <person name="Griggs A."/>
            <person name="Gujja S."/>
            <person name="Heilman E."/>
            <person name="Heiman D."/>
            <person name="Howarth C."/>
            <person name="Mehta T."/>
            <person name="Neiman D."/>
            <person name="Pearson M."/>
            <person name="Roberts A."/>
            <person name="Saif S."/>
            <person name="Shea T."/>
            <person name="Shenoy N."/>
            <person name="Sisk P."/>
            <person name="Stolte C."/>
            <person name="Sykes S."/>
            <person name="White J."/>
            <person name="Yandava C."/>
            <person name="Burger G."/>
            <person name="Gray M.W."/>
            <person name="Holland P.W.H."/>
            <person name="King N."/>
            <person name="Lang F.B.F."/>
            <person name="Roger A.J."/>
            <person name="Ruiz-Trillo I."/>
            <person name="Haas B."/>
            <person name="Nusbaum C."/>
            <person name="Birren B."/>
        </authorList>
    </citation>
    <scope>NUCLEOTIDE SEQUENCE [LARGE SCALE GENOMIC DNA]</scope>
    <source>
        <strain evidence="1 2">JP610</strain>
    </source>
</reference>
<dbReference type="EMBL" id="KQ241778">
    <property type="protein sequence ID" value="KNC84239.1"/>
    <property type="molecule type" value="Genomic_DNA"/>
</dbReference>
<dbReference type="Proteomes" id="UP000054560">
    <property type="component" value="Unassembled WGS sequence"/>
</dbReference>
<accession>A0A0L0G5L6</accession>
<dbReference type="AlphaFoldDB" id="A0A0L0G5L6"/>
<gene>
    <name evidence="1" type="ORF">SARC_03539</name>
</gene>
<name>A0A0L0G5L6_9EUKA</name>
<dbReference type="RefSeq" id="XP_014158141.1">
    <property type="nucleotide sequence ID" value="XM_014302666.1"/>
</dbReference>
<keyword evidence="2" id="KW-1185">Reference proteome</keyword>
<protein>
    <submittedName>
        <fullName evidence="1">Uncharacterized protein</fullName>
    </submittedName>
</protein>
<proteinExistence type="predicted"/>
<evidence type="ECO:0000313" key="2">
    <source>
        <dbReference type="Proteomes" id="UP000054560"/>
    </source>
</evidence>
<evidence type="ECO:0000313" key="1">
    <source>
        <dbReference type="EMBL" id="KNC84239.1"/>
    </source>
</evidence>
<sequence>MSTVVWNHLSAGENKKPPDERFSFLIMPATMGRSATEVDMPSAEHGFSSSTLENASAISNNSVRLVMRRSLKKFENTVWDII</sequence>
<dbReference type="GeneID" id="25904043"/>